<dbReference type="GO" id="GO:0042802">
    <property type="term" value="F:identical protein binding"/>
    <property type="evidence" value="ECO:0007669"/>
    <property type="project" value="UniProtKB-ARBA"/>
</dbReference>
<dbReference type="RefSeq" id="WP_173680480.1">
    <property type="nucleotide sequence ID" value="NZ_JAAZWO010000004.1"/>
</dbReference>
<comment type="catalytic activity">
    <reaction evidence="8">
        <text>L-tyrosyl-[protein] + ATP = O-phospho-L-tyrosyl-[protein] + ADP + H(+)</text>
        <dbReference type="Rhea" id="RHEA:10596"/>
        <dbReference type="Rhea" id="RHEA-COMP:10136"/>
        <dbReference type="Rhea" id="RHEA-COMP:20101"/>
        <dbReference type="ChEBI" id="CHEBI:15378"/>
        <dbReference type="ChEBI" id="CHEBI:30616"/>
        <dbReference type="ChEBI" id="CHEBI:46858"/>
        <dbReference type="ChEBI" id="CHEBI:61978"/>
        <dbReference type="ChEBI" id="CHEBI:456216"/>
        <dbReference type="EC" id="2.7.10.2"/>
    </reaction>
</comment>
<keyword evidence="5 10" id="KW-0418">Kinase</keyword>
<evidence type="ECO:0000256" key="6">
    <source>
        <dbReference type="ARBA" id="ARBA00022840"/>
    </source>
</evidence>
<dbReference type="NCBIfam" id="TIGR01007">
    <property type="entry name" value="eps_fam"/>
    <property type="match status" value="1"/>
</dbReference>
<dbReference type="AlphaFoldDB" id="A0A923E9X2"/>
<dbReference type="InterPro" id="IPR025669">
    <property type="entry name" value="AAA_dom"/>
</dbReference>
<dbReference type="PANTHER" id="PTHR32309:SF13">
    <property type="entry name" value="FERRIC ENTEROBACTIN TRANSPORT PROTEIN FEPE"/>
    <property type="match status" value="1"/>
</dbReference>
<keyword evidence="11" id="KW-1185">Reference proteome</keyword>
<dbReference type="Proteomes" id="UP000563151">
    <property type="component" value="Unassembled WGS sequence"/>
</dbReference>
<comment type="caution">
    <text evidence="10">The sequence shown here is derived from an EMBL/GenBank/DDBJ whole genome shotgun (WGS) entry which is preliminary data.</text>
</comment>
<dbReference type="EC" id="2.7.10.2" evidence="2"/>
<evidence type="ECO:0000259" key="9">
    <source>
        <dbReference type="Pfam" id="PF13614"/>
    </source>
</evidence>
<name>A0A923E9X2_CLOTT</name>
<dbReference type="InterPro" id="IPR050445">
    <property type="entry name" value="Bact_polysacc_biosynth/exp"/>
</dbReference>
<evidence type="ECO:0000256" key="5">
    <source>
        <dbReference type="ARBA" id="ARBA00022777"/>
    </source>
</evidence>
<organism evidence="10 11">
    <name type="scientific">Clostridium tetanomorphum</name>
    <dbReference type="NCBI Taxonomy" id="1553"/>
    <lineage>
        <taxon>Bacteria</taxon>
        <taxon>Bacillati</taxon>
        <taxon>Bacillota</taxon>
        <taxon>Clostridia</taxon>
        <taxon>Eubacteriales</taxon>
        <taxon>Clostridiaceae</taxon>
        <taxon>Clostridium</taxon>
    </lineage>
</organism>
<accession>A0A923E9X2</accession>
<keyword evidence="7" id="KW-0829">Tyrosine-protein kinase</keyword>
<evidence type="ECO:0000313" key="10">
    <source>
        <dbReference type="EMBL" id="MBC2397109.1"/>
    </source>
</evidence>
<feature type="domain" description="AAA" evidence="9">
    <location>
        <begin position="37"/>
        <end position="180"/>
    </location>
</feature>
<dbReference type="EMBL" id="JAAZWO010000004">
    <property type="protein sequence ID" value="MBC2397109.1"/>
    <property type="molecule type" value="Genomic_DNA"/>
</dbReference>
<evidence type="ECO:0000256" key="2">
    <source>
        <dbReference type="ARBA" id="ARBA00011903"/>
    </source>
</evidence>
<dbReference type="GO" id="GO:0005524">
    <property type="term" value="F:ATP binding"/>
    <property type="evidence" value="ECO:0007669"/>
    <property type="project" value="UniProtKB-KW"/>
</dbReference>
<evidence type="ECO:0000313" key="11">
    <source>
        <dbReference type="Proteomes" id="UP000563151"/>
    </source>
</evidence>
<protein>
    <recommendedName>
        <fullName evidence="2">non-specific protein-tyrosine kinase</fullName>
        <ecNumber evidence="2">2.7.10.2</ecNumber>
    </recommendedName>
</protein>
<dbReference type="GO" id="GO:0005886">
    <property type="term" value="C:plasma membrane"/>
    <property type="evidence" value="ECO:0007669"/>
    <property type="project" value="TreeGrafter"/>
</dbReference>
<keyword evidence="6" id="KW-0067">ATP-binding</keyword>
<dbReference type="GO" id="GO:0004715">
    <property type="term" value="F:non-membrane spanning protein tyrosine kinase activity"/>
    <property type="evidence" value="ECO:0007669"/>
    <property type="project" value="UniProtKB-EC"/>
</dbReference>
<proteinExistence type="inferred from homology"/>
<evidence type="ECO:0000256" key="3">
    <source>
        <dbReference type="ARBA" id="ARBA00022679"/>
    </source>
</evidence>
<dbReference type="InterPro" id="IPR005702">
    <property type="entry name" value="Wzc-like_C"/>
</dbReference>
<dbReference type="InterPro" id="IPR027417">
    <property type="entry name" value="P-loop_NTPase"/>
</dbReference>
<evidence type="ECO:0000256" key="4">
    <source>
        <dbReference type="ARBA" id="ARBA00022741"/>
    </source>
</evidence>
<dbReference type="SUPFAM" id="SSF52540">
    <property type="entry name" value="P-loop containing nucleoside triphosphate hydrolases"/>
    <property type="match status" value="1"/>
</dbReference>
<dbReference type="CDD" id="cd05387">
    <property type="entry name" value="BY-kinase"/>
    <property type="match status" value="1"/>
</dbReference>
<evidence type="ECO:0000256" key="7">
    <source>
        <dbReference type="ARBA" id="ARBA00023137"/>
    </source>
</evidence>
<keyword evidence="3" id="KW-0808">Transferase</keyword>
<keyword evidence="4" id="KW-0547">Nucleotide-binding</keyword>
<dbReference type="PANTHER" id="PTHR32309">
    <property type="entry name" value="TYROSINE-PROTEIN KINASE"/>
    <property type="match status" value="1"/>
</dbReference>
<dbReference type="FunFam" id="3.40.50.300:FF:000527">
    <property type="entry name" value="Tyrosine-protein kinase etk"/>
    <property type="match status" value="1"/>
</dbReference>
<evidence type="ECO:0000256" key="8">
    <source>
        <dbReference type="ARBA" id="ARBA00051245"/>
    </source>
</evidence>
<dbReference type="Pfam" id="PF13614">
    <property type="entry name" value="AAA_31"/>
    <property type="match status" value="1"/>
</dbReference>
<gene>
    <name evidence="10" type="ORF">HGG79_04835</name>
</gene>
<reference evidence="10 11" key="1">
    <citation type="submission" date="2020-04" db="EMBL/GenBank/DDBJ databases">
        <title>Genomic insights into acetone-butanol-ethanol (ABE) fermentation by sequencing solventogenic clostridia strains.</title>
        <authorList>
            <person name="Brown S."/>
        </authorList>
    </citation>
    <scope>NUCLEOTIDE SEQUENCE [LARGE SCALE GENOMIC DNA]</scope>
    <source>
        <strain evidence="10 11">DJ011</strain>
    </source>
</reference>
<evidence type="ECO:0000256" key="1">
    <source>
        <dbReference type="ARBA" id="ARBA00007316"/>
    </source>
</evidence>
<dbReference type="Gene3D" id="3.40.50.300">
    <property type="entry name" value="P-loop containing nucleotide triphosphate hydrolases"/>
    <property type="match status" value="1"/>
</dbReference>
<sequence length="245" mass="26795">MGKVDLISVKDPKSPISEAYRTLRTNIQFSSFDKKIQTIVITSSGPGEGKSTTSSNLAVVMAQGGSKTIIIDCDQRKPRLHKLFSLSNESGLSDLLAGNTEFSQAVHKTEIENLDILPAGTRPPNPSELLSSKKMGSFIEELRGEYDCIILDTPPVIAVTDAQLLASKADGCVLVLSAGEVEREAAMKAKELLEKVQAKIIGVVLNKLEVSEKGYYGYYYHYYYGNDGEKIKKKKSKNSKEDLAV</sequence>
<comment type="similarity">
    <text evidence="1">Belongs to the CpsD/CapB family.</text>
</comment>